<feature type="non-terminal residue" evidence="1">
    <location>
        <position position="1"/>
    </location>
</feature>
<sequence length="45" mass="5085">AVYNIWGHIEQDPISKLDVWTTITDVKISPDGKFIFSAYTDASIK</sequence>
<accession>A0ACA9NDL4</accession>
<keyword evidence="2" id="KW-1185">Reference proteome</keyword>
<protein>
    <submittedName>
        <fullName evidence="1">6705_t:CDS:1</fullName>
    </submittedName>
</protein>
<comment type="caution">
    <text evidence="1">The sequence shown here is derived from an EMBL/GenBank/DDBJ whole genome shotgun (WGS) entry which is preliminary data.</text>
</comment>
<evidence type="ECO:0000313" key="2">
    <source>
        <dbReference type="Proteomes" id="UP000789860"/>
    </source>
</evidence>
<evidence type="ECO:0000313" key="1">
    <source>
        <dbReference type="EMBL" id="CAG8647744.1"/>
    </source>
</evidence>
<proteinExistence type="predicted"/>
<dbReference type="Proteomes" id="UP000789860">
    <property type="component" value="Unassembled WGS sequence"/>
</dbReference>
<feature type="non-terminal residue" evidence="1">
    <location>
        <position position="45"/>
    </location>
</feature>
<dbReference type="EMBL" id="CAJVPM010023007">
    <property type="protein sequence ID" value="CAG8647744.1"/>
    <property type="molecule type" value="Genomic_DNA"/>
</dbReference>
<name>A0ACA9NDL4_9GLOM</name>
<gene>
    <name evidence="1" type="ORF">SCALOS_LOCUS8555</name>
</gene>
<organism evidence="1 2">
    <name type="scientific">Scutellospora calospora</name>
    <dbReference type="NCBI Taxonomy" id="85575"/>
    <lineage>
        <taxon>Eukaryota</taxon>
        <taxon>Fungi</taxon>
        <taxon>Fungi incertae sedis</taxon>
        <taxon>Mucoromycota</taxon>
        <taxon>Glomeromycotina</taxon>
        <taxon>Glomeromycetes</taxon>
        <taxon>Diversisporales</taxon>
        <taxon>Gigasporaceae</taxon>
        <taxon>Scutellospora</taxon>
    </lineage>
</organism>
<reference evidence="1" key="1">
    <citation type="submission" date="2021-06" db="EMBL/GenBank/DDBJ databases">
        <authorList>
            <person name="Kallberg Y."/>
            <person name="Tangrot J."/>
            <person name="Rosling A."/>
        </authorList>
    </citation>
    <scope>NUCLEOTIDE SEQUENCE</scope>
    <source>
        <strain evidence="1">AU212A</strain>
    </source>
</reference>